<gene>
    <name evidence="3" type="ORF">TCAL_09553</name>
</gene>
<feature type="signal peptide" evidence="2">
    <location>
        <begin position="1"/>
        <end position="19"/>
    </location>
</feature>
<protein>
    <submittedName>
        <fullName evidence="3">Uncharacterized protein</fullName>
    </submittedName>
</protein>
<dbReference type="Proteomes" id="UP000318571">
    <property type="component" value="Chromosome 7"/>
</dbReference>
<evidence type="ECO:0000256" key="2">
    <source>
        <dbReference type="SAM" id="SignalP"/>
    </source>
</evidence>
<reference evidence="3 4" key="1">
    <citation type="journal article" date="2018" name="Nat. Ecol. Evol.">
        <title>Genomic signatures of mitonuclear coevolution across populations of Tigriopus californicus.</title>
        <authorList>
            <person name="Barreto F.S."/>
            <person name="Watson E.T."/>
            <person name="Lima T.G."/>
            <person name="Willett C.S."/>
            <person name="Edmands S."/>
            <person name="Li W."/>
            <person name="Burton R.S."/>
        </authorList>
    </citation>
    <scope>NUCLEOTIDE SEQUENCE [LARGE SCALE GENOMIC DNA]</scope>
    <source>
        <strain evidence="3 4">San Diego</strain>
    </source>
</reference>
<feature type="chain" id="PRO_5022071230" evidence="2">
    <location>
        <begin position="20"/>
        <end position="91"/>
    </location>
</feature>
<evidence type="ECO:0000313" key="3">
    <source>
        <dbReference type="EMBL" id="TRY71781.1"/>
    </source>
</evidence>
<organism evidence="3 4">
    <name type="scientific">Tigriopus californicus</name>
    <name type="common">Marine copepod</name>
    <dbReference type="NCBI Taxonomy" id="6832"/>
    <lineage>
        <taxon>Eukaryota</taxon>
        <taxon>Metazoa</taxon>
        <taxon>Ecdysozoa</taxon>
        <taxon>Arthropoda</taxon>
        <taxon>Crustacea</taxon>
        <taxon>Multicrustacea</taxon>
        <taxon>Hexanauplia</taxon>
        <taxon>Copepoda</taxon>
        <taxon>Harpacticoida</taxon>
        <taxon>Harpacticidae</taxon>
        <taxon>Tigriopus</taxon>
    </lineage>
</organism>
<comment type="caution">
    <text evidence="3">The sequence shown here is derived from an EMBL/GenBank/DDBJ whole genome shotgun (WGS) entry which is preliminary data.</text>
</comment>
<evidence type="ECO:0000313" key="4">
    <source>
        <dbReference type="Proteomes" id="UP000318571"/>
    </source>
</evidence>
<feature type="region of interest" description="Disordered" evidence="1">
    <location>
        <begin position="70"/>
        <end position="91"/>
    </location>
</feature>
<dbReference type="AlphaFoldDB" id="A0A553P261"/>
<name>A0A553P261_TIGCA</name>
<dbReference type="EMBL" id="VCGU01000008">
    <property type="protein sequence ID" value="TRY71781.1"/>
    <property type="molecule type" value="Genomic_DNA"/>
</dbReference>
<evidence type="ECO:0000256" key="1">
    <source>
        <dbReference type="SAM" id="MobiDB-lite"/>
    </source>
</evidence>
<sequence length="91" mass="10135">MKLSISLLVCLSLAVVVSALPNYFQGKRASKALQYDPEEFVNDYDDDLRIYRNLAISRLVKKALDDSTIEVSGRSGSKTPQLSALWKTRVG</sequence>
<keyword evidence="2" id="KW-0732">Signal</keyword>
<proteinExistence type="predicted"/>
<accession>A0A553P261</accession>
<keyword evidence="4" id="KW-1185">Reference proteome</keyword>